<organism evidence="1">
    <name type="scientific">Pseudo-nitzschia australis</name>
    <dbReference type="NCBI Taxonomy" id="44445"/>
    <lineage>
        <taxon>Eukaryota</taxon>
        <taxon>Sar</taxon>
        <taxon>Stramenopiles</taxon>
        <taxon>Ochrophyta</taxon>
        <taxon>Bacillariophyta</taxon>
        <taxon>Bacillariophyceae</taxon>
        <taxon>Bacillariophycidae</taxon>
        <taxon>Bacillariales</taxon>
        <taxon>Bacillariaceae</taxon>
        <taxon>Pseudo-nitzschia</taxon>
    </lineage>
</organism>
<accession>A0A7S4APH6</accession>
<reference evidence="1" key="1">
    <citation type="submission" date="2021-01" db="EMBL/GenBank/DDBJ databases">
        <authorList>
            <person name="Corre E."/>
            <person name="Pelletier E."/>
            <person name="Niang G."/>
            <person name="Scheremetjew M."/>
            <person name="Finn R."/>
            <person name="Kale V."/>
            <person name="Holt S."/>
            <person name="Cochrane G."/>
            <person name="Meng A."/>
            <person name="Brown T."/>
            <person name="Cohen L."/>
        </authorList>
    </citation>
    <scope>NUCLEOTIDE SEQUENCE</scope>
    <source>
        <strain evidence="1">10249 10 AB</strain>
    </source>
</reference>
<proteinExistence type="predicted"/>
<name>A0A7S4APH6_9STRA</name>
<dbReference type="EMBL" id="HBIX01021812">
    <property type="protein sequence ID" value="CAE0722518.1"/>
    <property type="molecule type" value="Transcribed_RNA"/>
</dbReference>
<sequence>MTSQLYGYFSFEKDFKYVNLHKIRRGPVPSIFNPSHTSTQVVFLKAEFSDTAAGDAMKNSVCFFVRGRKVEERTHKQLYLISYYCEIKTNMRFSKYMPYSYERTHSNLTIKVAS</sequence>
<dbReference type="AlphaFoldDB" id="A0A7S4APH6"/>
<gene>
    <name evidence="1" type="ORF">PAUS00366_LOCUS15273</name>
</gene>
<protein>
    <submittedName>
        <fullName evidence="1">Uncharacterized protein</fullName>
    </submittedName>
</protein>
<evidence type="ECO:0000313" key="1">
    <source>
        <dbReference type="EMBL" id="CAE0722518.1"/>
    </source>
</evidence>